<reference evidence="6" key="1">
    <citation type="submission" date="2025-08" db="UniProtKB">
        <authorList>
            <consortium name="RefSeq"/>
        </authorList>
    </citation>
    <scope>IDENTIFICATION</scope>
    <source>
        <tissue evidence="6">Gonad</tissue>
    </source>
</reference>
<feature type="domain" description="AIG1-type G" evidence="4">
    <location>
        <begin position="25"/>
        <end position="224"/>
    </location>
</feature>
<protein>
    <submittedName>
        <fullName evidence="6">GTPase IMAP family member 7-like</fullName>
    </submittedName>
</protein>
<dbReference type="Pfam" id="PF04548">
    <property type="entry name" value="AIG1"/>
    <property type="match status" value="2"/>
</dbReference>
<dbReference type="InterPro" id="IPR027417">
    <property type="entry name" value="P-loop_NTPase"/>
</dbReference>
<dbReference type="KEGG" id="bbel:109470083"/>
<sequence length="494" mass="56004">MNSSTSSTAFSNKPTSLKTSFSEKLILINVLLVGCKGNGKSHTGNTILGQEAFRVTRKGGTEKSSLYSSRHEVDGVSRKVTVVDTPGVSQEMTESEFEELVRAVKMVPEGFDAICLVWDYDSSERNEEKEVQVFQSLHRLFGDGLYKHLVILVTHAQQENIPEFIEHLPTAMREIAKKCHDRAIAFENRNKMANHEALRALIEHFKMSIRGGKYTTSDLSPLCQIPKGEELGIVLVGKTGVGKSHTGNSITGTKHFGISDKAKSETQKCEQHIREKDRQITVLDTPGVFDTGNVMDICEELCRIVTFFPDGLHAVVLVLRRGRFTREEAEVLRIFQLMFGESFHEHSILLITAKDELTSSEKEYLGTAPEDLKNIIEKCHNNCVFFNNVSNDETILRMQLVELIRLVDDIVNKEGVYTDELFEEGKKEMNKVIQELTTDKATECSWKDVTKAMKMKARDTVTSRNYNNTGLFQRIQAKLQSVWDRIKSWSWTLW</sequence>
<dbReference type="PROSITE" id="PS51720">
    <property type="entry name" value="G_AIG1"/>
    <property type="match status" value="2"/>
</dbReference>
<dbReference type="PANTHER" id="PTHR10903:SF184">
    <property type="entry name" value="GTP-BINDING PROTEIN A"/>
    <property type="match status" value="1"/>
</dbReference>
<evidence type="ECO:0000256" key="2">
    <source>
        <dbReference type="ARBA" id="ARBA00022741"/>
    </source>
</evidence>
<proteinExistence type="inferred from homology"/>
<evidence type="ECO:0000259" key="4">
    <source>
        <dbReference type="PROSITE" id="PS51720"/>
    </source>
</evidence>
<comment type="similarity">
    <text evidence="1">Belongs to the TRAFAC class TrmE-Era-EngA-EngB-Septin-like GTPase superfamily. AIG1/Toc34/Toc159-like paraseptin GTPase family. IAN subfamily.</text>
</comment>
<dbReference type="AlphaFoldDB" id="A0A6P4Y5Y7"/>
<dbReference type="SUPFAM" id="SSF52540">
    <property type="entry name" value="P-loop containing nucleoside triphosphate hydrolases"/>
    <property type="match status" value="2"/>
</dbReference>
<dbReference type="FunFam" id="3.40.50.300:FF:000840">
    <property type="entry name" value="Immune-associated nucleotide-binding protein 9"/>
    <property type="match status" value="1"/>
</dbReference>
<evidence type="ECO:0000313" key="5">
    <source>
        <dbReference type="Proteomes" id="UP000515135"/>
    </source>
</evidence>
<dbReference type="GeneID" id="109470083"/>
<dbReference type="GO" id="GO:0005525">
    <property type="term" value="F:GTP binding"/>
    <property type="evidence" value="ECO:0007669"/>
    <property type="project" value="UniProtKB-KW"/>
</dbReference>
<accession>A0A6P4Y5Y7</accession>
<organism evidence="5 6">
    <name type="scientific">Branchiostoma belcheri</name>
    <name type="common">Amphioxus</name>
    <dbReference type="NCBI Taxonomy" id="7741"/>
    <lineage>
        <taxon>Eukaryota</taxon>
        <taxon>Metazoa</taxon>
        <taxon>Chordata</taxon>
        <taxon>Cephalochordata</taxon>
        <taxon>Leptocardii</taxon>
        <taxon>Amphioxiformes</taxon>
        <taxon>Branchiostomatidae</taxon>
        <taxon>Branchiostoma</taxon>
    </lineage>
</organism>
<feature type="domain" description="AIG1-type G" evidence="4">
    <location>
        <begin position="228"/>
        <end position="426"/>
    </location>
</feature>
<dbReference type="OrthoDB" id="5985928at2759"/>
<keyword evidence="3" id="KW-0342">GTP-binding</keyword>
<dbReference type="PANTHER" id="PTHR10903">
    <property type="entry name" value="GTPASE, IMAP FAMILY MEMBER-RELATED"/>
    <property type="match status" value="1"/>
</dbReference>
<keyword evidence="5" id="KW-1185">Reference proteome</keyword>
<dbReference type="Proteomes" id="UP000515135">
    <property type="component" value="Unplaced"/>
</dbReference>
<dbReference type="InterPro" id="IPR006703">
    <property type="entry name" value="G_AIG1"/>
</dbReference>
<dbReference type="InterPro" id="IPR045058">
    <property type="entry name" value="GIMA/IAN/Toc"/>
</dbReference>
<dbReference type="RefSeq" id="XP_019624420.1">
    <property type="nucleotide sequence ID" value="XM_019768861.1"/>
</dbReference>
<evidence type="ECO:0000256" key="1">
    <source>
        <dbReference type="ARBA" id="ARBA00008535"/>
    </source>
</evidence>
<dbReference type="Gene3D" id="3.40.50.300">
    <property type="entry name" value="P-loop containing nucleotide triphosphate hydrolases"/>
    <property type="match status" value="2"/>
</dbReference>
<evidence type="ECO:0000313" key="6">
    <source>
        <dbReference type="RefSeq" id="XP_019624420.1"/>
    </source>
</evidence>
<name>A0A6P4Y5Y7_BRABE</name>
<keyword evidence="2" id="KW-0547">Nucleotide-binding</keyword>
<evidence type="ECO:0000256" key="3">
    <source>
        <dbReference type="ARBA" id="ARBA00023134"/>
    </source>
</evidence>
<gene>
    <name evidence="6" type="primary">LOC109470083</name>
</gene>